<name>A0A656ANS7_VIBCL</name>
<evidence type="ECO:0000313" key="2">
    <source>
        <dbReference type="Proteomes" id="UP000041770"/>
    </source>
</evidence>
<reference evidence="1 2" key="1">
    <citation type="submission" date="2015-07" db="EMBL/GenBank/DDBJ databases">
        <authorList>
            <consortium name="Pathogen Informatics"/>
        </authorList>
    </citation>
    <scope>NUCLEOTIDE SEQUENCE [LARGE SCALE GENOMIC DNA]</scope>
    <source>
        <strain evidence="1 2">A316</strain>
    </source>
</reference>
<protein>
    <submittedName>
        <fullName evidence="1">Uncharacterized protein</fullName>
    </submittedName>
</protein>
<evidence type="ECO:0000313" key="1">
    <source>
        <dbReference type="EMBL" id="CSD23271.1"/>
    </source>
</evidence>
<proteinExistence type="predicted"/>
<dbReference type="EMBL" id="CWQY01000039">
    <property type="protein sequence ID" value="CSD23271.1"/>
    <property type="molecule type" value="Genomic_DNA"/>
</dbReference>
<sequence>MPRFTSDGVLGITRTKLSWVASISLSLLTDTPAAIEITNFPEKSTACSGLHTSAISCGLTANTTTSACCAAARLSLVVRIPYCASRGSRRVSEGAVAMILSAA</sequence>
<accession>A0A656ANS7</accession>
<gene>
    <name evidence="1" type="ORF">ERS013200_03617</name>
</gene>
<dbReference type="Proteomes" id="UP000041770">
    <property type="component" value="Unassembled WGS sequence"/>
</dbReference>
<dbReference type="AlphaFoldDB" id="A0A656ANS7"/>
<organism evidence="1 2">
    <name type="scientific">Vibrio cholerae</name>
    <dbReference type="NCBI Taxonomy" id="666"/>
    <lineage>
        <taxon>Bacteria</taxon>
        <taxon>Pseudomonadati</taxon>
        <taxon>Pseudomonadota</taxon>
        <taxon>Gammaproteobacteria</taxon>
        <taxon>Vibrionales</taxon>
        <taxon>Vibrionaceae</taxon>
        <taxon>Vibrio</taxon>
    </lineage>
</organism>